<protein>
    <recommendedName>
        <fullName evidence="1">UDP-glucose/GDP-mannose dehydrogenase C-terminal domain-containing protein</fullName>
    </recommendedName>
</protein>
<dbReference type="InterPro" id="IPR017476">
    <property type="entry name" value="UDP-Glc/GDP-Man"/>
</dbReference>
<evidence type="ECO:0000259" key="1">
    <source>
        <dbReference type="SMART" id="SM00984"/>
    </source>
</evidence>
<dbReference type="GO" id="GO:0000271">
    <property type="term" value="P:polysaccharide biosynthetic process"/>
    <property type="evidence" value="ECO:0007669"/>
    <property type="project" value="InterPro"/>
</dbReference>
<dbReference type="GO" id="GO:0016628">
    <property type="term" value="F:oxidoreductase activity, acting on the CH-CH group of donors, NAD or NADP as acceptor"/>
    <property type="evidence" value="ECO:0007669"/>
    <property type="project" value="InterPro"/>
</dbReference>
<dbReference type="PIRSF" id="PIRSF500136">
    <property type="entry name" value="UDP_ManNAc_DH"/>
    <property type="match status" value="1"/>
</dbReference>
<proteinExistence type="predicted"/>
<accession>X1HV29</accession>
<dbReference type="EMBL" id="BARU01033953">
    <property type="protein sequence ID" value="GAH73332.1"/>
    <property type="molecule type" value="Genomic_DNA"/>
</dbReference>
<organism evidence="2">
    <name type="scientific">marine sediment metagenome</name>
    <dbReference type="NCBI Taxonomy" id="412755"/>
    <lineage>
        <taxon>unclassified sequences</taxon>
        <taxon>metagenomes</taxon>
        <taxon>ecological metagenomes</taxon>
    </lineage>
</organism>
<comment type="caution">
    <text evidence="2">The sequence shown here is derived from an EMBL/GenBank/DDBJ whole genome shotgun (WGS) entry which is preliminary data.</text>
</comment>
<dbReference type="GO" id="GO:0051287">
    <property type="term" value="F:NAD binding"/>
    <property type="evidence" value="ECO:0007669"/>
    <property type="project" value="InterPro"/>
</dbReference>
<sequence>SEINTGMPRYVVTKIQDALNEQMKPLKGSRVLVIGAAYKPDVDDIRESPALDIIGLLRQKGAEVDYHDPFIPEIAHDDWILESVPDVIEGASAADCVVIVTNHTIYDYPRILAEAQLIIDTRNALRDGGRSDSRVVKL</sequence>
<dbReference type="PIRSF" id="PIRSF000124">
    <property type="entry name" value="UDPglc_GDPman_dh"/>
    <property type="match status" value="1"/>
</dbReference>
<dbReference type="InterPro" id="IPR014027">
    <property type="entry name" value="UDP-Glc/GDP-Man_DH_C"/>
</dbReference>
<dbReference type="PANTHER" id="PTHR43491">
    <property type="entry name" value="UDP-N-ACETYL-D-MANNOSAMINE DEHYDROGENASE"/>
    <property type="match status" value="1"/>
</dbReference>
<dbReference type="SMART" id="SM00984">
    <property type="entry name" value="UDPG_MGDP_dh_C"/>
    <property type="match status" value="1"/>
</dbReference>
<gene>
    <name evidence="2" type="ORF">S03H2_53349</name>
</gene>
<dbReference type="InterPro" id="IPR028359">
    <property type="entry name" value="UDP_ManNAc/GlcNAc_DH"/>
</dbReference>
<evidence type="ECO:0000313" key="2">
    <source>
        <dbReference type="EMBL" id="GAH73332.1"/>
    </source>
</evidence>
<dbReference type="Pfam" id="PF03720">
    <property type="entry name" value="UDPG_MGDP_dh_C"/>
    <property type="match status" value="1"/>
</dbReference>
<dbReference type="GO" id="GO:0016616">
    <property type="term" value="F:oxidoreductase activity, acting on the CH-OH group of donors, NAD or NADP as acceptor"/>
    <property type="evidence" value="ECO:0007669"/>
    <property type="project" value="InterPro"/>
</dbReference>
<feature type="domain" description="UDP-glucose/GDP-mannose dehydrogenase C-terminal" evidence="1">
    <location>
        <begin position="32"/>
        <end position="127"/>
    </location>
</feature>
<dbReference type="AlphaFoldDB" id="X1HV29"/>
<dbReference type="PANTHER" id="PTHR43491:SF1">
    <property type="entry name" value="UDP-N-ACETYL-D-MANNOSAMINE DEHYDROGENASE"/>
    <property type="match status" value="1"/>
</dbReference>
<feature type="non-terminal residue" evidence="2">
    <location>
        <position position="1"/>
    </location>
</feature>
<dbReference type="InterPro" id="IPR036220">
    <property type="entry name" value="UDP-Glc/GDP-Man_DH_C_sf"/>
</dbReference>
<dbReference type="Gene3D" id="3.40.50.720">
    <property type="entry name" value="NAD(P)-binding Rossmann-like Domain"/>
    <property type="match status" value="1"/>
</dbReference>
<dbReference type="SUPFAM" id="SSF52413">
    <property type="entry name" value="UDP-glucose/GDP-mannose dehydrogenase C-terminal domain"/>
    <property type="match status" value="1"/>
</dbReference>
<name>X1HV29_9ZZZZ</name>
<reference evidence="2" key="1">
    <citation type="journal article" date="2014" name="Front. Microbiol.">
        <title>High frequency of phylogenetically diverse reductive dehalogenase-homologous genes in deep subseafloor sedimentary metagenomes.</title>
        <authorList>
            <person name="Kawai M."/>
            <person name="Futagami T."/>
            <person name="Toyoda A."/>
            <person name="Takaki Y."/>
            <person name="Nishi S."/>
            <person name="Hori S."/>
            <person name="Arai W."/>
            <person name="Tsubouchi T."/>
            <person name="Morono Y."/>
            <person name="Uchiyama I."/>
            <person name="Ito T."/>
            <person name="Fujiyama A."/>
            <person name="Inagaki F."/>
            <person name="Takami H."/>
        </authorList>
    </citation>
    <scope>NUCLEOTIDE SEQUENCE</scope>
    <source>
        <strain evidence="2">Expedition CK06-06</strain>
    </source>
</reference>